<feature type="coiled-coil region" evidence="1">
    <location>
        <begin position="206"/>
        <end position="247"/>
    </location>
</feature>
<dbReference type="Pfam" id="PF04536">
    <property type="entry name" value="TPM_phosphatase"/>
    <property type="match status" value="1"/>
</dbReference>
<evidence type="ECO:0000256" key="3">
    <source>
        <dbReference type="SAM" id="SignalP"/>
    </source>
</evidence>
<accession>A0ABW5UZP7</accession>
<dbReference type="InterPro" id="IPR007621">
    <property type="entry name" value="TPM_dom"/>
</dbReference>
<evidence type="ECO:0000256" key="1">
    <source>
        <dbReference type="SAM" id="Coils"/>
    </source>
</evidence>
<proteinExistence type="predicted"/>
<dbReference type="Proteomes" id="UP001597492">
    <property type="component" value="Unassembled WGS sequence"/>
</dbReference>
<sequence length="701" mass="74336">MHRLGRSLIALFGLIAATALAFFPAQAAFAEQPMQVDSVVTDTTNTLSNQDIDAIEQASSDLESATGSTLYYVMVDSFENPSDGNDWATAVALESQLGTDDIVLYVGLDEQDFGLNVDGDLPLSSSDRQSIQEDLSPYLNQSDYVGAAQQAAMGLETALNGSYSGGSSSGGGSSSASGTSAFTIALGIIVLIVLIVVGVLFFVNRRKRTKSLREAEAQQAAELEARLQQASIQLVRMDNLIRSSEEEMAFASAQFGSDEVKVYRDEVEMAKRASKEAFELQGKLLDHIPDAPEDREAWIDRILSITEIATKRLGDQAHHFQDLRVRQDQAPQLLAAVRQHYDESKSRLADAQTWFDGLGDAYDQAALDRIKVDLTQAGQLLELTEDEIEGATESLESGNPGAAIIDISDAENAIAQYDGLVKRLAETRSLYDRAPKQITDEAATLRRTVAQVQQVAATTGNDAKPQVAEIVAEATKILGAIDSANGRFGDPEATIERLHDAASRVDTQLTQLLGEKERIDHAKSRLQESAQSAYSEIAAATSFIASKRGALSSSPRTRLDQAESQVARADALRAGDPVQALQHYNEAGNLARAALQTAQQELETAYSYGDSWGASSWQTGYGSHRHSSRSGGSDFLTSMGGAIIGGIIGGILNDSGSSRRHNNDWSGFGGFGGGGGGGFGGFGGGGGGSRGGFGGGGGGTR</sequence>
<keyword evidence="6" id="KW-1185">Reference proteome</keyword>
<evidence type="ECO:0000313" key="5">
    <source>
        <dbReference type="EMBL" id="MFD2758503.1"/>
    </source>
</evidence>
<organism evidence="5 6">
    <name type="scientific">Gulosibacter faecalis</name>
    <dbReference type="NCBI Taxonomy" id="272240"/>
    <lineage>
        <taxon>Bacteria</taxon>
        <taxon>Bacillati</taxon>
        <taxon>Actinomycetota</taxon>
        <taxon>Actinomycetes</taxon>
        <taxon>Micrococcales</taxon>
        <taxon>Microbacteriaceae</taxon>
        <taxon>Gulosibacter</taxon>
    </lineage>
</organism>
<protein>
    <submittedName>
        <fullName evidence="5">TPM domain-containing protein</fullName>
    </submittedName>
</protein>
<keyword evidence="2" id="KW-0472">Membrane</keyword>
<keyword evidence="2" id="KW-1133">Transmembrane helix</keyword>
<evidence type="ECO:0000313" key="6">
    <source>
        <dbReference type="Proteomes" id="UP001597492"/>
    </source>
</evidence>
<evidence type="ECO:0000259" key="4">
    <source>
        <dbReference type="Pfam" id="PF04536"/>
    </source>
</evidence>
<dbReference type="Gene3D" id="3.10.310.50">
    <property type="match status" value="1"/>
</dbReference>
<feature type="chain" id="PRO_5046755236" evidence="3">
    <location>
        <begin position="22"/>
        <end position="701"/>
    </location>
</feature>
<dbReference type="EMBL" id="JBHUNE010000006">
    <property type="protein sequence ID" value="MFD2758503.1"/>
    <property type="molecule type" value="Genomic_DNA"/>
</dbReference>
<feature type="domain" description="TPM" evidence="4">
    <location>
        <begin position="40"/>
        <end position="156"/>
    </location>
</feature>
<comment type="caution">
    <text evidence="5">The sequence shown here is derived from an EMBL/GenBank/DDBJ whole genome shotgun (WGS) entry which is preliminary data.</text>
</comment>
<keyword evidence="2" id="KW-0812">Transmembrane</keyword>
<keyword evidence="1" id="KW-0175">Coiled coil</keyword>
<feature type="transmembrane region" description="Helical" evidence="2">
    <location>
        <begin position="181"/>
        <end position="203"/>
    </location>
</feature>
<keyword evidence="3" id="KW-0732">Signal</keyword>
<feature type="signal peptide" evidence="3">
    <location>
        <begin position="1"/>
        <end position="21"/>
    </location>
</feature>
<reference evidence="6" key="1">
    <citation type="journal article" date="2019" name="Int. J. Syst. Evol. Microbiol.">
        <title>The Global Catalogue of Microorganisms (GCM) 10K type strain sequencing project: providing services to taxonomists for standard genome sequencing and annotation.</title>
        <authorList>
            <consortium name="The Broad Institute Genomics Platform"/>
            <consortium name="The Broad Institute Genome Sequencing Center for Infectious Disease"/>
            <person name="Wu L."/>
            <person name="Ma J."/>
        </authorList>
    </citation>
    <scope>NUCLEOTIDE SEQUENCE [LARGE SCALE GENOMIC DNA]</scope>
    <source>
        <strain evidence="6">TISTR 1514</strain>
    </source>
</reference>
<name>A0ABW5UZP7_9MICO</name>
<evidence type="ECO:0000256" key="2">
    <source>
        <dbReference type="SAM" id="Phobius"/>
    </source>
</evidence>
<dbReference type="RefSeq" id="WP_020722868.1">
    <property type="nucleotide sequence ID" value="NZ_JBHUNE010000006.1"/>
</dbReference>
<gene>
    <name evidence="5" type="ORF">ACFSW7_08940</name>
</gene>